<feature type="transmembrane region" description="Helical" evidence="1">
    <location>
        <begin position="386"/>
        <end position="406"/>
    </location>
</feature>
<feature type="transmembrane region" description="Helical" evidence="1">
    <location>
        <begin position="136"/>
        <end position="153"/>
    </location>
</feature>
<dbReference type="Proteomes" id="UP000292459">
    <property type="component" value="Unassembled WGS sequence"/>
</dbReference>
<feature type="transmembrane region" description="Helical" evidence="1">
    <location>
        <begin position="330"/>
        <end position="349"/>
    </location>
</feature>
<evidence type="ECO:0000313" key="2">
    <source>
        <dbReference type="EMBL" id="RZM79896.1"/>
    </source>
</evidence>
<name>A0A4V2E2V7_9CYAN</name>
<protein>
    <submittedName>
        <fullName evidence="2">Glutaredoxin family protein</fullName>
    </submittedName>
</protein>
<keyword evidence="1" id="KW-0472">Membrane</keyword>
<evidence type="ECO:0000313" key="3">
    <source>
        <dbReference type="Proteomes" id="UP000292459"/>
    </source>
</evidence>
<evidence type="ECO:0000256" key="1">
    <source>
        <dbReference type="SAM" id="Phobius"/>
    </source>
</evidence>
<reference evidence="2 3" key="1">
    <citation type="submission" date="2018-11" db="EMBL/GenBank/DDBJ databases">
        <title>Whole genome sequencing of an environmental sample.</title>
        <authorList>
            <person name="Sarangi A.N."/>
            <person name="Singh D."/>
            <person name="Tripathy S."/>
        </authorList>
    </citation>
    <scope>NUCLEOTIDE SEQUENCE [LARGE SCALE GENOMIC DNA]</scope>
    <source>
        <strain evidence="2 3">Lakshadweep</strain>
    </source>
</reference>
<dbReference type="SUPFAM" id="SSF52833">
    <property type="entry name" value="Thioredoxin-like"/>
    <property type="match status" value="1"/>
</dbReference>
<accession>A0A4V2E2V7</accession>
<sequence length="444" mass="48948">MTPAASWAEASDGVVDVYFFHSESCPHCREQMPLMQDIDAYNDDVDVHIIEVNEEPEEFREYLQAHNIQTWAVPRTAIGELSFIGYNATSGPKEYVEAYSGYIGYRNQIVIAISDAVGHDINLSQAVATADAHNRLWWIAALPVLYLASGIPLRDRLQQPQSRRYWIGGLAAVLLLCLFALIGFTPESTIRSFAQGLPFPLFVGTIALADGFNPCAFTVLVILLSLLTYTHRRRDMVLIGGTFVLTSAVMYFLFIMLMIGLGSVLIEQYGNVILLLLGIAITIAGLINIKDYFWFKEGVSLSLSADQQRTISKKAGKIVRDLRSADKNRWQFAGALGGTVLLAVFVNIVELGCTAILPVVYMTTLINYCAVNGGAAIVCYSAWTGLYAAIYVLPLLLILAGFIYAFQSARLTESQGRILKLGGGLFMLFFGLVMIFKPQLLMFG</sequence>
<keyword evidence="3" id="KW-1185">Reference proteome</keyword>
<organism evidence="2 3">
    <name type="scientific">Leptolyngbya iicbica LK</name>
    <dbReference type="NCBI Taxonomy" id="2294035"/>
    <lineage>
        <taxon>Bacteria</taxon>
        <taxon>Bacillati</taxon>
        <taxon>Cyanobacteriota</taxon>
        <taxon>Cyanophyceae</taxon>
        <taxon>Leptolyngbyales</taxon>
        <taxon>Leptolyngbyaceae</taxon>
        <taxon>Leptolyngbya group</taxon>
        <taxon>Leptolyngbya</taxon>
        <taxon>Leptolyngbya iicbica</taxon>
    </lineage>
</organism>
<feature type="transmembrane region" description="Helical" evidence="1">
    <location>
        <begin position="355"/>
        <end position="379"/>
    </location>
</feature>
<keyword evidence="1" id="KW-0812">Transmembrane</keyword>
<dbReference type="Gene3D" id="3.40.30.10">
    <property type="entry name" value="Glutaredoxin"/>
    <property type="match status" value="1"/>
</dbReference>
<proteinExistence type="predicted"/>
<feature type="transmembrane region" description="Helical" evidence="1">
    <location>
        <begin position="272"/>
        <end position="289"/>
    </location>
</feature>
<gene>
    <name evidence="2" type="ORF">DYY88_13255</name>
</gene>
<dbReference type="InterPro" id="IPR036249">
    <property type="entry name" value="Thioredoxin-like_sf"/>
</dbReference>
<dbReference type="EMBL" id="QVFV01000002">
    <property type="protein sequence ID" value="RZM79896.1"/>
    <property type="molecule type" value="Genomic_DNA"/>
</dbReference>
<feature type="transmembrane region" description="Helical" evidence="1">
    <location>
        <begin position="418"/>
        <end position="436"/>
    </location>
</feature>
<keyword evidence="1" id="KW-1133">Transmembrane helix</keyword>
<feature type="transmembrane region" description="Helical" evidence="1">
    <location>
        <begin position="236"/>
        <end position="266"/>
    </location>
</feature>
<feature type="transmembrane region" description="Helical" evidence="1">
    <location>
        <begin position="165"/>
        <end position="185"/>
    </location>
</feature>
<feature type="transmembrane region" description="Helical" evidence="1">
    <location>
        <begin position="197"/>
        <end position="224"/>
    </location>
</feature>
<comment type="caution">
    <text evidence="2">The sequence shown here is derived from an EMBL/GenBank/DDBJ whole genome shotgun (WGS) entry which is preliminary data.</text>
</comment>
<dbReference type="AlphaFoldDB" id="A0A4V2E2V7"/>
<dbReference type="OrthoDB" id="9813820at2"/>